<feature type="domain" description="Solute-binding protein family 5" evidence="4">
    <location>
        <begin position="76"/>
        <end position="437"/>
    </location>
</feature>
<evidence type="ECO:0000313" key="6">
    <source>
        <dbReference type="Proteomes" id="UP000325161"/>
    </source>
</evidence>
<dbReference type="InterPro" id="IPR023765">
    <property type="entry name" value="SBP_5_CS"/>
</dbReference>
<feature type="signal peptide" evidence="3">
    <location>
        <begin position="1"/>
        <end position="29"/>
    </location>
</feature>
<dbReference type="GO" id="GO:0015833">
    <property type="term" value="P:peptide transport"/>
    <property type="evidence" value="ECO:0007669"/>
    <property type="project" value="TreeGrafter"/>
</dbReference>
<dbReference type="InterPro" id="IPR039424">
    <property type="entry name" value="SBP_5"/>
</dbReference>
<evidence type="ECO:0000256" key="2">
    <source>
        <dbReference type="ARBA" id="ARBA00022729"/>
    </source>
</evidence>
<dbReference type="Gene3D" id="3.90.76.10">
    <property type="entry name" value="Dipeptide-binding Protein, Domain 1"/>
    <property type="match status" value="1"/>
</dbReference>
<organism evidence="5 6">
    <name type="scientific">Pigmentiphaga aceris</name>
    <dbReference type="NCBI Taxonomy" id="1940612"/>
    <lineage>
        <taxon>Bacteria</taxon>
        <taxon>Pseudomonadati</taxon>
        <taxon>Pseudomonadota</taxon>
        <taxon>Betaproteobacteria</taxon>
        <taxon>Burkholderiales</taxon>
        <taxon>Alcaligenaceae</taxon>
        <taxon>Pigmentiphaga</taxon>
    </lineage>
</organism>
<dbReference type="OrthoDB" id="9801799at2"/>
<dbReference type="PANTHER" id="PTHR30290:SF38">
    <property type="entry name" value="D,D-DIPEPTIDE-BINDING PERIPLASMIC PROTEIN DDPA-RELATED"/>
    <property type="match status" value="1"/>
</dbReference>
<proteinExistence type="inferred from homology"/>
<accession>A0A5C0B0F0</accession>
<dbReference type="PIRSF" id="PIRSF002741">
    <property type="entry name" value="MppA"/>
    <property type="match status" value="1"/>
</dbReference>
<evidence type="ECO:0000313" key="5">
    <source>
        <dbReference type="EMBL" id="QEI06590.1"/>
    </source>
</evidence>
<name>A0A5C0B0F0_9BURK</name>
<dbReference type="PANTHER" id="PTHR30290">
    <property type="entry name" value="PERIPLASMIC BINDING COMPONENT OF ABC TRANSPORTER"/>
    <property type="match status" value="1"/>
</dbReference>
<dbReference type="Proteomes" id="UP000325161">
    <property type="component" value="Chromosome"/>
</dbReference>
<dbReference type="GO" id="GO:0030288">
    <property type="term" value="C:outer membrane-bounded periplasmic space"/>
    <property type="evidence" value="ECO:0007669"/>
    <property type="project" value="UniProtKB-ARBA"/>
</dbReference>
<evidence type="ECO:0000256" key="1">
    <source>
        <dbReference type="ARBA" id="ARBA00005695"/>
    </source>
</evidence>
<dbReference type="InterPro" id="IPR030678">
    <property type="entry name" value="Peptide/Ni-bd"/>
</dbReference>
<protein>
    <submittedName>
        <fullName evidence="5">ABC transporter substrate-binding protein</fullName>
    </submittedName>
</protein>
<sequence length="529" mass="58317">MNSYVKKALSCSVSISFSMIALGLPAAHAADLQTIKVGINGDIRSTEPGVNREENSDALVMHLVEGLVAYREDASIGPMLAQKVDVSADGLSYTFTLRDGVKFQNGKTLKSADVKWTWQRYLDPKTQWRCLSDFDGRGIAKILGIDTPSPNTVVFRLDQPNSLFTASMARADCGGSGIYHADSLAADGSWKAPIGTGPFTLGDWKRGQYIELDRFKDYTPRSEAGPDGYTGNKLAKVDKVRFLIVPDNASAKAALLSRGIDLLPDVTGTDAAELQRVAGLKVQTSQVMTINGLLFQTRDPLLKDVRIRRALALALDYTQMVAVLSNGLSKANNSAIPNTSPYYKQVASQGYKPNIDEARRLLREAGYKGQPIKMIVNKRYPQMFDMGVLSQAMAESIGMKIELETLEWGTQLERYQSGNYQTMAFSYSPRFDAALSFESILGDKAKETRKVWDNPAAVTLMRQAMQESDPAKRQAILDQLHTMMIEDVPMIVLYNGTNIAALRDRLDGYRSWPIAKPRLWGVSIADASK</sequence>
<comment type="similarity">
    <text evidence="1">Belongs to the bacterial solute-binding protein 5 family.</text>
</comment>
<dbReference type="PROSITE" id="PS01040">
    <property type="entry name" value="SBP_BACTERIAL_5"/>
    <property type="match status" value="1"/>
</dbReference>
<keyword evidence="2 3" id="KW-0732">Signal</keyword>
<reference evidence="5 6" key="1">
    <citation type="submission" date="2019-08" db="EMBL/GenBank/DDBJ databases">
        <title>Amphibian skin-associated Pigmentiphaga: genome sequence and occurrence across geography and hosts.</title>
        <authorList>
            <person name="Bletz M.C."/>
            <person name="Bunk B."/>
            <person name="Sproeer C."/>
            <person name="Biwer P."/>
            <person name="Reiter S."/>
            <person name="Rabemananjara F.C.E."/>
            <person name="Schulz S."/>
            <person name="Overmann J."/>
            <person name="Vences M."/>
        </authorList>
    </citation>
    <scope>NUCLEOTIDE SEQUENCE [LARGE SCALE GENOMIC DNA]</scope>
    <source>
        <strain evidence="5 6">Mada1488</strain>
    </source>
</reference>
<dbReference type="KEGG" id="pacr:FXN63_12675"/>
<dbReference type="Gene3D" id="3.10.105.10">
    <property type="entry name" value="Dipeptide-binding Protein, Domain 3"/>
    <property type="match status" value="1"/>
</dbReference>
<dbReference type="GO" id="GO:0043190">
    <property type="term" value="C:ATP-binding cassette (ABC) transporter complex"/>
    <property type="evidence" value="ECO:0007669"/>
    <property type="project" value="InterPro"/>
</dbReference>
<dbReference type="Gene3D" id="3.40.190.10">
    <property type="entry name" value="Periplasmic binding protein-like II"/>
    <property type="match status" value="1"/>
</dbReference>
<dbReference type="GO" id="GO:1904680">
    <property type="term" value="F:peptide transmembrane transporter activity"/>
    <property type="evidence" value="ECO:0007669"/>
    <property type="project" value="TreeGrafter"/>
</dbReference>
<evidence type="ECO:0000256" key="3">
    <source>
        <dbReference type="SAM" id="SignalP"/>
    </source>
</evidence>
<dbReference type="AlphaFoldDB" id="A0A5C0B0F0"/>
<evidence type="ECO:0000259" key="4">
    <source>
        <dbReference type="Pfam" id="PF00496"/>
    </source>
</evidence>
<dbReference type="InterPro" id="IPR000914">
    <property type="entry name" value="SBP_5_dom"/>
</dbReference>
<feature type="chain" id="PRO_5022883891" evidence="3">
    <location>
        <begin position="30"/>
        <end position="529"/>
    </location>
</feature>
<dbReference type="SUPFAM" id="SSF53850">
    <property type="entry name" value="Periplasmic binding protein-like II"/>
    <property type="match status" value="1"/>
</dbReference>
<gene>
    <name evidence="5" type="ORF">FXN63_12675</name>
</gene>
<dbReference type="Pfam" id="PF00496">
    <property type="entry name" value="SBP_bac_5"/>
    <property type="match status" value="1"/>
</dbReference>
<dbReference type="RefSeq" id="WP_148815338.1">
    <property type="nucleotide sequence ID" value="NZ_CP043046.1"/>
</dbReference>
<dbReference type="EMBL" id="CP043046">
    <property type="protein sequence ID" value="QEI06590.1"/>
    <property type="molecule type" value="Genomic_DNA"/>
</dbReference>
<keyword evidence="6" id="KW-1185">Reference proteome</keyword>